<evidence type="ECO:0000256" key="1">
    <source>
        <dbReference type="ARBA" id="ARBA00004141"/>
    </source>
</evidence>
<feature type="transmembrane region" description="Helical" evidence="5">
    <location>
        <begin position="98"/>
        <end position="116"/>
    </location>
</feature>
<dbReference type="InterPro" id="IPR022764">
    <property type="entry name" value="Peptidase_S54_rhomboid_dom"/>
</dbReference>
<feature type="transmembrane region" description="Helical" evidence="5">
    <location>
        <begin position="59"/>
        <end position="86"/>
    </location>
</feature>
<dbReference type="RefSeq" id="WP_381512210.1">
    <property type="nucleotide sequence ID" value="NZ_JBHUEL010000004.1"/>
</dbReference>
<comment type="caution">
    <text evidence="7">The sequence shown here is derived from an EMBL/GenBank/DDBJ whole genome shotgun (WGS) entry which is preliminary data.</text>
</comment>
<dbReference type="InterPro" id="IPR035952">
    <property type="entry name" value="Rhomboid-like_sf"/>
</dbReference>
<dbReference type="EMBL" id="JBHUEL010000004">
    <property type="protein sequence ID" value="MFD1766283.1"/>
    <property type="molecule type" value="Genomic_DNA"/>
</dbReference>
<protein>
    <submittedName>
        <fullName evidence="7">Rhomboid family intramembrane serine protease</fullName>
        <ecNumber evidence="7">3.4.21.-</ecNumber>
    </submittedName>
</protein>
<dbReference type="InterPro" id="IPR050925">
    <property type="entry name" value="Rhomboid_protease_S54"/>
</dbReference>
<keyword evidence="7" id="KW-0645">Protease</keyword>
<dbReference type="GO" id="GO:0008233">
    <property type="term" value="F:peptidase activity"/>
    <property type="evidence" value="ECO:0007669"/>
    <property type="project" value="UniProtKB-KW"/>
</dbReference>
<dbReference type="Gene3D" id="1.20.1540.10">
    <property type="entry name" value="Rhomboid-like"/>
    <property type="match status" value="1"/>
</dbReference>
<sequence length="213" mass="22355">MQIAAGPVTKTIAAINIVVAVIMLIPGLYEPLTIAGALIPARFSMGDAVFGDVGYMLPAWLTPISSAFLHGGILHVALNMLMLLMVGANLERVLGSKGIAIIYAAGIFAAALTQFASDPQSAVPVVGASGAISALFASHMQLFPRNRPKAWGAVSGKLIHSLQLLAAWIAFNLMMGFVGPGIGVNIAIWAHIGGFIAGLLLTWPLLNWRYRNA</sequence>
<keyword evidence="8" id="KW-1185">Reference proteome</keyword>
<evidence type="ECO:0000256" key="3">
    <source>
        <dbReference type="ARBA" id="ARBA00022989"/>
    </source>
</evidence>
<reference evidence="8" key="1">
    <citation type="journal article" date="2019" name="Int. J. Syst. Evol. Microbiol.">
        <title>The Global Catalogue of Microorganisms (GCM) 10K type strain sequencing project: providing services to taxonomists for standard genome sequencing and annotation.</title>
        <authorList>
            <consortium name="The Broad Institute Genomics Platform"/>
            <consortium name="The Broad Institute Genome Sequencing Center for Infectious Disease"/>
            <person name="Wu L."/>
            <person name="Ma J."/>
        </authorList>
    </citation>
    <scope>NUCLEOTIDE SEQUENCE [LARGE SCALE GENOMIC DNA]</scope>
    <source>
        <strain evidence="8">CGMCC 1.12449</strain>
    </source>
</reference>
<organism evidence="7 8">
    <name type="scientific">Sphingorhabdus buctiana</name>
    <dbReference type="NCBI Taxonomy" id="1508805"/>
    <lineage>
        <taxon>Bacteria</taxon>
        <taxon>Pseudomonadati</taxon>
        <taxon>Pseudomonadota</taxon>
        <taxon>Alphaproteobacteria</taxon>
        <taxon>Sphingomonadales</taxon>
        <taxon>Sphingomonadaceae</taxon>
        <taxon>Sphingorhabdus</taxon>
    </lineage>
</organism>
<keyword evidence="4 5" id="KW-0472">Membrane</keyword>
<keyword evidence="3 5" id="KW-1133">Transmembrane helix</keyword>
<name>A0ABW4MC56_9SPHN</name>
<proteinExistence type="predicted"/>
<dbReference type="EC" id="3.4.21.-" evidence="7"/>
<comment type="subcellular location">
    <subcellularLocation>
        <location evidence="1">Membrane</location>
        <topology evidence="1">Multi-pass membrane protein</topology>
    </subcellularLocation>
</comment>
<evidence type="ECO:0000256" key="4">
    <source>
        <dbReference type="ARBA" id="ARBA00023136"/>
    </source>
</evidence>
<evidence type="ECO:0000259" key="6">
    <source>
        <dbReference type="Pfam" id="PF01694"/>
    </source>
</evidence>
<feature type="domain" description="Peptidase S54 rhomboid" evidence="6">
    <location>
        <begin position="60"/>
        <end position="206"/>
    </location>
</feature>
<evidence type="ECO:0000256" key="5">
    <source>
        <dbReference type="SAM" id="Phobius"/>
    </source>
</evidence>
<keyword evidence="7" id="KW-0378">Hydrolase</keyword>
<feature type="transmembrane region" description="Helical" evidence="5">
    <location>
        <begin position="188"/>
        <end position="206"/>
    </location>
</feature>
<dbReference type="PANTHER" id="PTHR43731">
    <property type="entry name" value="RHOMBOID PROTEASE"/>
    <property type="match status" value="1"/>
</dbReference>
<dbReference type="GO" id="GO:0006508">
    <property type="term" value="P:proteolysis"/>
    <property type="evidence" value="ECO:0007669"/>
    <property type="project" value="UniProtKB-KW"/>
</dbReference>
<gene>
    <name evidence="7" type="ORF">ACFSAG_05445</name>
</gene>
<dbReference type="SUPFAM" id="SSF144091">
    <property type="entry name" value="Rhomboid-like"/>
    <property type="match status" value="1"/>
</dbReference>
<dbReference type="Pfam" id="PF01694">
    <property type="entry name" value="Rhomboid"/>
    <property type="match status" value="1"/>
</dbReference>
<accession>A0ABW4MC56</accession>
<feature type="transmembrane region" description="Helical" evidence="5">
    <location>
        <begin position="164"/>
        <end position="182"/>
    </location>
</feature>
<keyword evidence="2 5" id="KW-0812">Transmembrane</keyword>
<evidence type="ECO:0000256" key="2">
    <source>
        <dbReference type="ARBA" id="ARBA00022692"/>
    </source>
</evidence>
<dbReference type="Proteomes" id="UP001597215">
    <property type="component" value="Unassembled WGS sequence"/>
</dbReference>
<dbReference type="PANTHER" id="PTHR43731:SF26">
    <property type="entry name" value="RHOMBOID-LIKE PROTEIN 10, CHLOROPLASTIC"/>
    <property type="match status" value="1"/>
</dbReference>
<evidence type="ECO:0000313" key="7">
    <source>
        <dbReference type="EMBL" id="MFD1766283.1"/>
    </source>
</evidence>
<feature type="transmembrane region" description="Helical" evidence="5">
    <location>
        <begin position="12"/>
        <end position="39"/>
    </location>
</feature>
<feature type="transmembrane region" description="Helical" evidence="5">
    <location>
        <begin position="122"/>
        <end position="143"/>
    </location>
</feature>
<evidence type="ECO:0000313" key="8">
    <source>
        <dbReference type="Proteomes" id="UP001597215"/>
    </source>
</evidence>